<keyword evidence="4" id="KW-1185">Reference proteome</keyword>
<dbReference type="AlphaFoldDB" id="A0A2T7EIP7"/>
<accession>A0A2T7EIP7</accession>
<evidence type="ECO:0000313" key="3">
    <source>
        <dbReference type="EMBL" id="PUZ67703.1"/>
    </source>
</evidence>
<name>A0A2T7EIP7_9POAL</name>
<organism evidence="3 4">
    <name type="scientific">Panicum hallii var. hallii</name>
    <dbReference type="NCBI Taxonomy" id="1504633"/>
    <lineage>
        <taxon>Eukaryota</taxon>
        <taxon>Viridiplantae</taxon>
        <taxon>Streptophyta</taxon>
        <taxon>Embryophyta</taxon>
        <taxon>Tracheophyta</taxon>
        <taxon>Spermatophyta</taxon>
        <taxon>Magnoliopsida</taxon>
        <taxon>Liliopsida</taxon>
        <taxon>Poales</taxon>
        <taxon>Poaceae</taxon>
        <taxon>PACMAD clade</taxon>
        <taxon>Panicoideae</taxon>
        <taxon>Panicodae</taxon>
        <taxon>Paniceae</taxon>
        <taxon>Panicinae</taxon>
        <taxon>Panicum</taxon>
        <taxon>Panicum sect. Panicum</taxon>
    </lineage>
</organism>
<evidence type="ECO:0000256" key="1">
    <source>
        <dbReference type="SAM" id="MobiDB-lite"/>
    </source>
</evidence>
<keyword evidence="2" id="KW-0732">Signal</keyword>
<dbReference type="Proteomes" id="UP000244336">
    <property type="component" value="Chromosome 3"/>
</dbReference>
<evidence type="ECO:0000256" key="2">
    <source>
        <dbReference type="SAM" id="SignalP"/>
    </source>
</evidence>
<feature type="region of interest" description="Disordered" evidence="1">
    <location>
        <begin position="26"/>
        <end position="48"/>
    </location>
</feature>
<dbReference type="Gramene" id="PUZ67703">
    <property type="protein sequence ID" value="PUZ67703"/>
    <property type="gene ID" value="GQ55_3G456300"/>
</dbReference>
<protein>
    <recommendedName>
        <fullName evidence="5">VAN3-binding protein-like auxin canalisation domain-containing protein</fullName>
    </recommendedName>
</protein>
<feature type="chain" id="PRO_5015408511" description="VAN3-binding protein-like auxin canalisation domain-containing protein" evidence="2">
    <location>
        <begin position="21"/>
        <end position="95"/>
    </location>
</feature>
<sequence length="95" mass="9656">MSSTAASNLAGLWLAELAAAARGAWQAMASSHGERRRPGRQQEKLGAVKKRTAAVAVQGAAASAGKAAKEGDVGRCGGAMSDTTVFLLLDRFAPS</sequence>
<reference evidence="3 4" key="1">
    <citation type="submission" date="2018-04" db="EMBL/GenBank/DDBJ databases">
        <title>WGS assembly of Panicum hallii var. hallii HAL2.</title>
        <authorList>
            <person name="Lovell J."/>
            <person name="Jenkins J."/>
            <person name="Lowry D."/>
            <person name="Mamidi S."/>
            <person name="Sreedasyam A."/>
            <person name="Weng X."/>
            <person name="Barry K."/>
            <person name="Bonette J."/>
            <person name="Campitelli B."/>
            <person name="Daum C."/>
            <person name="Gordon S."/>
            <person name="Gould B."/>
            <person name="Lipzen A."/>
            <person name="MacQueen A."/>
            <person name="Palacio-Mejia J."/>
            <person name="Plott C."/>
            <person name="Shakirov E."/>
            <person name="Shu S."/>
            <person name="Yoshinaga Y."/>
            <person name="Zane M."/>
            <person name="Rokhsar D."/>
            <person name="Grimwood J."/>
            <person name="Schmutz J."/>
            <person name="Juenger T."/>
        </authorList>
    </citation>
    <scope>NUCLEOTIDE SEQUENCE [LARGE SCALE GENOMIC DNA]</scope>
    <source>
        <strain evidence="4">cv. HAL2</strain>
    </source>
</reference>
<evidence type="ECO:0008006" key="5">
    <source>
        <dbReference type="Google" id="ProtNLM"/>
    </source>
</evidence>
<gene>
    <name evidence="3" type="ORF">GQ55_3G456300</name>
</gene>
<dbReference type="EMBL" id="CM009751">
    <property type="protein sequence ID" value="PUZ67703.1"/>
    <property type="molecule type" value="Genomic_DNA"/>
</dbReference>
<feature type="signal peptide" evidence="2">
    <location>
        <begin position="1"/>
        <end position="20"/>
    </location>
</feature>
<proteinExistence type="predicted"/>
<evidence type="ECO:0000313" key="4">
    <source>
        <dbReference type="Proteomes" id="UP000244336"/>
    </source>
</evidence>